<dbReference type="InterPro" id="IPR016032">
    <property type="entry name" value="Sig_transdc_resp-reg_C-effctor"/>
</dbReference>
<dbReference type="Gene3D" id="1.10.10.10">
    <property type="entry name" value="Winged helix-like DNA-binding domain superfamily/Winged helix DNA-binding domain"/>
    <property type="match status" value="1"/>
</dbReference>
<evidence type="ECO:0000259" key="2">
    <source>
        <dbReference type="SMART" id="SM00421"/>
    </source>
</evidence>
<dbReference type="AlphaFoldDB" id="A0A975TBL4"/>
<accession>A0A975TBL4</accession>
<dbReference type="Proteomes" id="UP000683511">
    <property type="component" value="Chromosome"/>
</dbReference>
<keyword evidence="4" id="KW-1185">Reference proteome</keyword>
<evidence type="ECO:0000313" key="4">
    <source>
        <dbReference type="Proteomes" id="UP000683511"/>
    </source>
</evidence>
<dbReference type="SMART" id="SM00421">
    <property type="entry name" value="HTH_LUXR"/>
    <property type="match status" value="1"/>
</dbReference>
<dbReference type="EMBL" id="CP021056">
    <property type="protein sequence ID" value="QXE25735.1"/>
    <property type="molecule type" value="Genomic_DNA"/>
</dbReference>
<gene>
    <name evidence="3" type="ORF">B6N60_04455</name>
</gene>
<dbReference type="GO" id="GO:0006355">
    <property type="term" value="P:regulation of DNA-templated transcription"/>
    <property type="evidence" value="ECO:0007669"/>
    <property type="project" value="InterPro"/>
</dbReference>
<dbReference type="Pfam" id="PF00196">
    <property type="entry name" value="GerE"/>
    <property type="match status" value="1"/>
</dbReference>
<dbReference type="RefSeq" id="WP_244997452.1">
    <property type="nucleotide sequence ID" value="NZ_CP021056.1"/>
</dbReference>
<name>A0A975TBL4_9NOST</name>
<feature type="domain" description="HTH luxR-type" evidence="2">
    <location>
        <begin position="10"/>
        <end position="76"/>
    </location>
</feature>
<dbReference type="PRINTS" id="PR00038">
    <property type="entry name" value="HTHLUXR"/>
</dbReference>
<dbReference type="Gene3D" id="3.40.50.300">
    <property type="entry name" value="P-loop containing nucleotide triphosphate hydrolases"/>
    <property type="match status" value="1"/>
</dbReference>
<dbReference type="InterPro" id="IPR039420">
    <property type="entry name" value="WalR-like"/>
</dbReference>
<proteinExistence type="predicted"/>
<organism evidence="3 4">
    <name type="scientific">Richelia sinica FACHB-800</name>
    <dbReference type="NCBI Taxonomy" id="1357546"/>
    <lineage>
        <taxon>Bacteria</taxon>
        <taxon>Bacillati</taxon>
        <taxon>Cyanobacteriota</taxon>
        <taxon>Cyanophyceae</taxon>
        <taxon>Nostocales</taxon>
        <taxon>Nostocaceae</taxon>
        <taxon>Richelia</taxon>
    </lineage>
</organism>
<dbReference type="InterPro" id="IPR027417">
    <property type="entry name" value="P-loop_NTPase"/>
</dbReference>
<dbReference type="CDD" id="cd06170">
    <property type="entry name" value="LuxR_C_like"/>
    <property type="match status" value="1"/>
</dbReference>
<dbReference type="PANTHER" id="PTHR43214">
    <property type="entry name" value="TWO-COMPONENT RESPONSE REGULATOR"/>
    <property type="match status" value="1"/>
</dbReference>
<reference evidence="3" key="1">
    <citation type="submission" date="2017-04" db="EMBL/GenBank/DDBJ databases">
        <title>Genome deletions in a multicellular cyanobacterial endosymbiont for morphological adaptation in marine diatoms.</title>
        <authorList>
            <person name="Wang Y."/>
            <person name="Gao H."/>
            <person name="Li R."/>
            <person name="Xu X."/>
        </authorList>
    </citation>
    <scope>NUCLEOTIDE SEQUENCE</scope>
    <source>
        <strain evidence="3">FACHB 800</strain>
    </source>
</reference>
<dbReference type="InterPro" id="IPR036388">
    <property type="entry name" value="WH-like_DNA-bd_sf"/>
</dbReference>
<dbReference type="KEGG" id="rsin:B6N60_04455"/>
<dbReference type="InterPro" id="IPR000792">
    <property type="entry name" value="Tscrpt_reg_LuxR_C"/>
</dbReference>
<evidence type="ECO:0000256" key="1">
    <source>
        <dbReference type="ARBA" id="ARBA00023125"/>
    </source>
</evidence>
<keyword evidence="1" id="KW-0238">DNA-binding</keyword>
<dbReference type="SUPFAM" id="SSF52540">
    <property type="entry name" value="P-loop containing nucleoside triphosphate hydrolases"/>
    <property type="match status" value="1"/>
</dbReference>
<dbReference type="GO" id="GO:0003677">
    <property type="term" value="F:DNA binding"/>
    <property type="evidence" value="ECO:0007669"/>
    <property type="project" value="UniProtKB-KW"/>
</dbReference>
<protein>
    <submittedName>
        <fullName evidence="3">Response regulator receiver protein</fullName>
    </submittedName>
</protein>
<dbReference type="SUPFAM" id="SSF46894">
    <property type="entry name" value="C-terminal effector domain of the bipartite response regulators"/>
    <property type="match status" value="1"/>
</dbReference>
<dbReference type="PANTHER" id="PTHR43214:SF38">
    <property type="entry name" value="NITRATE_NITRITE RESPONSE REGULATOR PROTEIN NARL"/>
    <property type="match status" value="1"/>
</dbReference>
<sequence length="346" mass="38920">MTKQGFERALQKLTPKRREVLEHFLAGKSDEDIAQSLYISKSTVRQHIRNICQELGLKNGCNDDGTSQRANLIALFAQYKPEFLQQATLTEGENKGSESILLSNTSTDNKQDACVTTQITEVPLNKEDSGESDHNFVGRDDDIASLDKLINKGAKIIQIIAPGGTGKTRLAQKYLEIRFKTVLEFPIGKERKDIALIDNLLEFNLCKLGEEPGQEFMVSLQRLKQKLQTQEIGISIDNLETALDGSGKFIEQHRSYVELLRILTDSSIKSITLITSRERLCEGLDITLYKLPSLNIEAWYEYWHHQEINPDTPILTEIHKAYGGNALAMKVLCNPILNDFNGDIIA</sequence>
<evidence type="ECO:0000313" key="3">
    <source>
        <dbReference type="EMBL" id="QXE25735.1"/>
    </source>
</evidence>